<accession>A0A9D4FIX3</accession>
<proteinExistence type="predicted"/>
<sequence>MRVLPETFSIQPTTDFAPATTSQEKTTLPATEMTTTMTTTDEFLMSTLNQLLNSNMMMLRDLESIRH</sequence>
<dbReference type="Proteomes" id="UP000828390">
    <property type="component" value="Unassembled WGS sequence"/>
</dbReference>
<gene>
    <name evidence="2" type="ORF">DPMN_150221</name>
</gene>
<reference evidence="2" key="2">
    <citation type="submission" date="2020-11" db="EMBL/GenBank/DDBJ databases">
        <authorList>
            <person name="McCartney M.A."/>
            <person name="Auch B."/>
            <person name="Kono T."/>
            <person name="Mallez S."/>
            <person name="Becker A."/>
            <person name="Gohl D.M."/>
            <person name="Silverstein K.A.T."/>
            <person name="Koren S."/>
            <person name="Bechman K.B."/>
            <person name="Herman A."/>
            <person name="Abrahante J.E."/>
            <person name="Garbe J."/>
        </authorList>
    </citation>
    <scope>NUCLEOTIDE SEQUENCE</scope>
    <source>
        <strain evidence="2">Duluth1</strain>
        <tissue evidence="2">Whole animal</tissue>
    </source>
</reference>
<dbReference type="AlphaFoldDB" id="A0A9D4FIX3"/>
<organism evidence="2 3">
    <name type="scientific">Dreissena polymorpha</name>
    <name type="common">Zebra mussel</name>
    <name type="synonym">Mytilus polymorpha</name>
    <dbReference type="NCBI Taxonomy" id="45954"/>
    <lineage>
        <taxon>Eukaryota</taxon>
        <taxon>Metazoa</taxon>
        <taxon>Spiralia</taxon>
        <taxon>Lophotrochozoa</taxon>
        <taxon>Mollusca</taxon>
        <taxon>Bivalvia</taxon>
        <taxon>Autobranchia</taxon>
        <taxon>Heteroconchia</taxon>
        <taxon>Euheterodonta</taxon>
        <taxon>Imparidentia</taxon>
        <taxon>Neoheterodontei</taxon>
        <taxon>Myida</taxon>
        <taxon>Dreissenoidea</taxon>
        <taxon>Dreissenidae</taxon>
        <taxon>Dreissena</taxon>
    </lineage>
</organism>
<protein>
    <submittedName>
        <fullName evidence="2">Uncharacterized protein</fullName>
    </submittedName>
</protein>
<reference evidence="2" key="1">
    <citation type="journal article" date="2019" name="bioRxiv">
        <title>The Genome of the Zebra Mussel, Dreissena polymorpha: A Resource for Invasive Species Research.</title>
        <authorList>
            <person name="McCartney M.A."/>
            <person name="Auch B."/>
            <person name="Kono T."/>
            <person name="Mallez S."/>
            <person name="Zhang Y."/>
            <person name="Obille A."/>
            <person name="Becker A."/>
            <person name="Abrahante J.E."/>
            <person name="Garbe J."/>
            <person name="Badalamenti J.P."/>
            <person name="Herman A."/>
            <person name="Mangelson H."/>
            <person name="Liachko I."/>
            <person name="Sullivan S."/>
            <person name="Sone E.D."/>
            <person name="Koren S."/>
            <person name="Silverstein K.A.T."/>
            <person name="Beckman K.B."/>
            <person name="Gohl D.M."/>
        </authorList>
    </citation>
    <scope>NUCLEOTIDE SEQUENCE</scope>
    <source>
        <strain evidence="2">Duluth1</strain>
        <tissue evidence="2">Whole animal</tissue>
    </source>
</reference>
<feature type="compositionally biased region" description="Polar residues" evidence="1">
    <location>
        <begin position="8"/>
        <end position="25"/>
    </location>
</feature>
<evidence type="ECO:0000313" key="2">
    <source>
        <dbReference type="EMBL" id="KAH3796652.1"/>
    </source>
</evidence>
<evidence type="ECO:0000256" key="1">
    <source>
        <dbReference type="SAM" id="MobiDB-lite"/>
    </source>
</evidence>
<keyword evidence="3" id="KW-1185">Reference proteome</keyword>
<comment type="caution">
    <text evidence="2">The sequence shown here is derived from an EMBL/GenBank/DDBJ whole genome shotgun (WGS) entry which is preliminary data.</text>
</comment>
<name>A0A9D4FIX3_DREPO</name>
<feature type="region of interest" description="Disordered" evidence="1">
    <location>
        <begin position="1"/>
        <end position="27"/>
    </location>
</feature>
<evidence type="ECO:0000313" key="3">
    <source>
        <dbReference type="Proteomes" id="UP000828390"/>
    </source>
</evidence>
<dbReference type="EMBL" id="JAIWYP010000007">
    <property type="protein sequence ID" value="KAH3796652.1"/>
    <property type="molecule type" value="Genomic_DNA"/>
</dbReference>